<dbReference type="PATRIC" id="fig|1379.3.peg.1528"/>
<evidence type="ECO:0000313" key="2">
    <source>
        <dbReference type="Proteomes" id="UP000070355"/>
    </source>
</evidence>
<dbReference type="Proteomes" id="UP000070355">
    <property type="component" value="Unassembled WGS sequence"/>
</dbReference>
<name>A0A133ZR46_9BACL</name>
<gene>
    <name evidence="1" type="ORF">HMPREF3186_01539</name>
</gene>
<proteinExistence type="predicted"/>
<dbReference type="AlphaFoldDB" id="A0A133ZR46"/>
<dbReference type="EMBL" id="LSDC01000112">
    <property type="protein sequence ID" value="KXB57894.1"/>
    <property type="molecule type" value="Genomic_DNA"/>
</dbReference>
<sequence length="58" mass="6978">MKLLTKFKKVKLFIMLQSKKIVETVFSQYLYGDKNLITKVISVYFFNISTINKLLYFF</sequence>
<protein>
    <submittedName>
        <fullName evidence="1">Uncharacterized protein</fullName>
    </submittedName>
</protein>
<evidence type="ECO:0000313" key="1">
    <source>
        <dbReference type="EMBL" id="KXB57894.1"/>
    </source>
</evidence>
<comment type="caution">
    <text evidence="1">The sequence shown here is derived from an EMBL/GenBank/DDBJ whole genome shotgun (WGS) entry which is preliminary data.</text>
</comment>
<organism evidence="1 2">
    <name type="scientific">Gemella haemolysans</name>
    <dbReference type="NCBI Taxonomy" id="1379"/>
    <lineage>
        <taxon>Bacteria</taxon>
        <taxon>Bacillati</taxon>
        <taxon>Bacillota</taxon>
        <taxon>Bacilli</taxon>
        <taxon>Bacillales</taxon>
        <taxon>Gemellaceae</taxon>
        <taxon>Gemella</taxon>
    </lineage>
</organism>
<accession>A0A133ZR46</accession>
<reference evidence="2" key="1">
    <citation type="submission" date="2016-01" db="EMBL/GenBank/DDBJ databases">
        <authorList>
            <person name="Mitreva M."/>
            <person name="Pepin K.H."/>
            <person name="Mihindukulasuriya K.A."/>
            <person name="Fulton R."/>
            <person name="Fronick C."/>
            <person name="O'Laughlin M."/>
            <person name="Miner T."/>
            <person name="Herter B."/>
            <person name="Rosa B.A."/>
            <person name="Cordes M."/>
            <person name="Tomlinson C."/>
            <person name="Wollam A."/>
            <person name="Palsikar V.B."/>
            <person name="Mardis E.R."/>
            <person name="Wilson R.K."/>
        </authorList>
    </citation>
    <scope>NUCLEOTIDE SEQUENCE [LARGE SCALE GENOMIC DNA]</scope>
    <source>
        <strain evidence="2">DNF01167</strain>
    </source>
</reference>